<proteinExistence type="predicted"/>
<organism evidence="3 4">
    <name type="scientific">Actinomadura gamaensis</name>
    <dbReference type="NCBI Taxonomy" id="1763541"/>
    <lineage>
        <taxon>Bacteria</taxon>
        <taxon>Bacillati</taxon>
        <taxon>Actinomycetota</taxon>
        <taxon>Actinomycetes</taxon>
        <taxon>Streptosporangiales</taxon>
        <taxon>Thermomonosporaceae</taxon>
        <taxon>Actinomadura</taxon>
    </lineage>
</organism>
<feature type="region of interest" description="Disordered" evidence="1">
    <location>
        <begin position="102"/>
        <end position="123"/>
    </location>
</feature>
<keyword evidence="2" id="KW-1133">Transmembrane helix</keyword>
<evidence type="ECO:0000313" key="4">
    <source>
        <dbReference type="Proteomes" id="UP001595872"/>
    </source>
</evidence>
<feature type="compositionally biased region" description="Polar residues" evidence="1">
    <location>
        <begin position="106"/>
        <end position="116"/>
    </location>
</feature>
<dbReference type="EMBL" id="JBHSIT010000015">
    <property type="protein sequence ID" value="MFC4913163.1"/>
    <property type="molecule type" value="Genomic_DNA"/>
</dbReference>
<evidence type="ECO:0000256" key="2">
    <source>
        <dbReference type="SAM" id="Phobius"/>
    </source>
</evidence>
<protein>
    <submittedName>
        <fullName evidence="3">Uncharacterized protein</fullName>
    </submittedName>
</protein>
<feature type="transmembrane region" description="Helical" evidence="2">
    <location>
        <begin position="6"/>
        <end position="25"/>
    </location>
</feature>
<keyword evidence="4" id="KW-1185">Reference proteome</keyword>
<evidence type="ECO:0000313" key="3">
    <source>
        <dbReference type="EMBL" id="MFC4913163.1"/>
    </source>
</evidence>
<feature type="transmembrane region" description="Helical" evidence="2">
    <location>
        <begin position="191"/>
        <end position="212"/>
    </location>
</feature>
<reference evidence="4" key="1">
    <citation type="journal article" date="2019" name="Int. J. Syst. Evol. Microbiol.">
        <title>The Global Catalogue of Microorganisms (GCM) 10K type strain sequencing project: providing services to taxonomists for standard genome sequencing and annotation.</title>
        <authorList>
            <consortium name="The Broad Institute Genomics Platform"/>
            <consortium name="The Broad Institute Genome Sequencing Center for Infectious Disease"/>
            <person name="Wu L."/>
            <person name="Ma J."/>
        </authorList>
    </citation>
    <scope>NUCLEOTIDE SEQUENCE [LARGE SCALE GENOMIC DNA]</scope>
    <source>
        <strain evidence="4">KLKA75</strain>
    </source>
</reference>
<dbReference type="RefSeq" id="WP_378263811.1">
    <property type="nucleotide sequence ID" value="NZ_JBHSIT010000015.1"/>
</dbReference>
<keyword evidence="2" id="KW-0472">Membrane</keyword>
<keyword evidence="2" id="KW-0812">Transmembrane</keyword>
<feature type="region of interest" description="Disordered" evidence="1">
    <location>
        <begin position="30"/>
        <end position="86"/>
    </location>
</feature>
<accession>A0ABV9UC83</accession>
<sequence>MQLPRVVIAAVFFVIGALIAVPALMKWGSGESRASNRPVSNSSSVPTTLPSGSGTGTPGKGRTSPTHGTTPTSTTSPTSTPTGAEPLAVTFGSVACPGRTLDVTVRNDSSQEQSYSIERDDNSTPVTAKVAAGATRTSTLRLKQGRKTLVVVNDAAHQTVKQKSVTARCTAATPTETPTKLPHTGADSAMIWARVATGAGALVTGAIILWYGGIWPRRRDPMFGDKTAK</sequence>
<gene>
    <name evidence="3" type="ORF">ACFPCY_38105</name>
</gene>
<dbReference type="Proteomes" id="UP001595872">
    <property type="component" value="Unassembled WGS sequence"/>
</dbReference>
<comment type="caution">
    <text evidence="3">The sequence shown here is derived from an EMBL/GenBank/DDBJ whole genome shotgun (WGS) entry which is preliminary data.</text>
</comment>
<feature type="compositionally biased region" description="Low complexity" evidence="1">
    <location>
        <begin position="32"/>
        <end position="52"/>
    </location>
</feature>
<name>A0ABV9UC83_9ACTN</name>
<feature type="compositionally biased region" description="Low complexity" evidence="1">
    <location>
        <begin position="60"/>
        <end position="82"/>
    </location>
</feature>
<evidence type="ECO:0000256" key="1">
    <source>
        <dbReference type="SAM" id="MobiDB-lite"/>
    </source>
</evidence>